<dbReference type="AlphaFoldDB" id="A0A1Y1Y436"/>
<evidence type="ECO:0000256" key="1">
    <source>
        <dbReference type="SAM" id="MobiDB-lite"/>
    </source>
</evidence>
<dbReference type="Proteomes" id="UP000193144">
    <property type="component" value="Unassembled WGS sequence"/>
</dbReference>
<accession>A0A1Y1Y436</accession>
<keyword evidence="2" id="KW-0812">Transmembrane</keyword>
<evidence type="ECO:0000256" key="2">
    <source>
        <dbReference type="SAM" id="Phobius"/>
    </source>
</evidence>
<feature type="transmembrane region" description="Helical" evidence="2">
    <location>
        <begin position="72"/>
        <end position="94"/>
    </location>
</feature>
<feature type="region of interest" description="Disordered" evidence="1">
    <location>
        <begin position="178"/>
        <end position="259"/>
    </location>
</feature>
<feature type="compositionally biased region" description="Polar residues" evidence="1">
    <location>
        <begin position="231"/>
        <end position="240"/>
    </location>
</feature>
<keyword evidence="2" id="KW-1133">Transmembrane helix</keyword>
<dbReference type="EMBL" id="MCFA01000370">
    <property type="protein sequence ID" value="ORX92791.1"/>
    <property type="molecule type" value="Genomic_DNA"/>
</dbReference>
<proteinExistence type="predicted"/>
<keyword evidence="4" id="KW-1185">Reference proteome</keyword>
<dbReference type="OrthoDB" id="3943559at2759"/>
<protein>
    <submittedName>
        <fullName evidence="3">Uncharacterized protein</fullName>
    </submittedName>
</protein>
<reference evidence="3 4" key="1">
    <citation type="submission" date="2016-07" db="EMBL/GenBank/DDBJ databases">
        <title>Pervasive Adenine N6-methylation of Active Genes in Fungi.</title>
        <authorList>
            <consortium name="DOE Joint Genome Institute"/>
            <person name="Mondo S.J."/>
            <person name="Dannebaum R.O."/>
            <person name="Kuo R.C."/>
            <person name="Labutti K."/>
            <person name="Haridas S."/>
            <person name="Kuo A."/>
            <person name="Salamov A."/>
            <person name="Ahrendt S.R."/>
            <person name="Lipzen A."/>
            <person name="Sullivan W."/>
            <person name="Andreopoulos W.B."/>
            <person name="Clum A."/>
            <person name="Lindquist E."/>
            <person name="Daum C."/>
            <person name="Ramamoorthy G.K."/>
            <person name="Gryganskyi A."/>
            <person name="Culley D."/>
            <person name="Magnuson J.K."/>
            <person name="James T.Y."/>
            <person name="O'Malley M.A."/>
            <person name="Stajich J.E."/>
            <person name="Spatafora J.W."/>
            <person name="Visel A."/>
            <person name="Grigoriev I.V."/>
        </authorList>
    </citation>
    <scope>NUCLEOTIDE SEQUENCE [LARGE SCALE GENOMIC DNA]</scope>
    <source>
        <strain evidence="3 4">CBS 115471</strain>
    </source>
</reference>
<name>A0A1Y1Y436_9PLEO</name>
<keyword evidence="2" id="KW-0472">Membrane</keyword>
<evidence type="ECO:0000313" key="4">
    <source>
        <dbReference type="Proteomes" id="UP000193144"/>
    </source>
</evidence>
<organism evidence="3 4">
    <name type="scientific">Clohesyomyces aquaticus</name>
    <dbReference type="NCBI Taxonomy" id="1231657"/>
    <lineage>
        <taxon>Eukaryota</taxon>
        <taxon>Fungi</taxon>
        <taxon>Dikarya</taxon>
        <taxon>Ascomycota</taxon>
        <taxon>Pezizomycotina</taxon>
        <taxon>Dothideomycetes</taxon>
        <taxon>Pleosporomycetidae</taxon>
        <taxon>Pleosporales</taxon>
        <taxon>Lindgomycetaceae</taxon>
        <taxon>Clohesyomyces</taxon>
    </lineage>
</organism>
<feature type="region of interest" description="Disordered" evidence="1">
    <location>
        <begin position="128"/>
        <end position="148"/>
    </location>
</feature>
<comment type="caution">
    <text evidence="3">The sequence shown here is derived from an EMBL/GenBank/DDBJ whole genome shotgun (WGS) entry which is preliminary data.</text>
</comment>
<feature type="compositionally biased region" description="Basic and acidic residues" evidence="1">
    <location>
        <begin position="182"/>
        <end position="194"/>
    </location>
</feature>
<evidence type="ECO:0000313" key="3">
    <source>
        <dbReference type="EMBL" id="ORX92791.1"/>
    </source>
</evidence>
<sequence length="259" mass="28422">MVRAVASFLDIKPEGVSQELLGPANINIHLLRASFPVFTLIDLRFFLHSSPHEMAPLTPRGLRVNTDDNTGAIVGIVALALYVLFVVTVAALIAKNKILRRRRQKHAIQEMGYKSLGSQIELVDREAGPDDNVIPQLPTDGEGGEDLEGKPKLEVEGNPLHHLEGTELRQAPYELSCAAADSEAKSNTDEETRPGTRTTESFPRIPPSALVITRTPSPMFRREENVRPLSRNPSSRNQYRQDMLAGDAPAVTTKDASTS</sequence>
<gene>
    <name evidence="3" type="ORF">BCR34DRAFT_250151</name>
</gene>